<name>A0AAV5W6I8_9BILA</name>
<protein>
    <submittedName>
        <fullName evidence="1">Uncharacterized protein</fullName>
    </submittedName>
</protein>
<feature type="non-terminal residue" evidence="1">
    <location>
        <position position="124"/>
    </location>
</feature>
<organism evidence="1 3">
    <name type="scientific">Pristionchus fissidentatus</name>
    <dbReference type="NCBI Taxonomy" id="1538716"/>
    <lineage>
        <taxon>Eukaryota</taxon>
        <taxon>Metazoa</taxon>
        <taxon>Ecdysozoa</taxon>
        <taxon>Nematoda</taxon>
        <taxon>Chromadorea</taxon>
        <taxon>Rhabditida</taxon>
        <taxon>Rhabditina</taxon>
        <taxon>Diplogasteromorpha</taxon>
        <taxon>Diplogasteroidea</taxon>
        <taxon>Neodiplogasteridae</taxon>
        <taxon>Pristionchus</taxon>
    </lineage>
</organism>
<dbReference type="EMBL" id="BTSY01000106">
    <property type="protein sequence ID" value="GMT37333.1"/>
    <property type="molecule type" value="Genomic_DNA"/>
</dbReference>
<dbReference type="Proteomes" id="UP001432322">
    <property type="component" value="Unassembled WGS sequence"/>
</dbReference>
<evidence type="ECO:0000313" key="1">
    <source>
        <dbReference type="EMBL" id="GMT26068.1"/>
    </source>
</evidence>
<accession>A0AAV5W6I8</accession>
<dbReference type="EMBL" id="BTSY01000004">
    <property type="protein sequence ID" value="GMT26068.1"/>
    <property type="molecule type" value="Genomic_DNA"/>
</dbReference>
<feature type="non-terminal residue" evidence="1">
    <location>
        <position position="1"/>
    </location>
</feature>
<gene>
    <name evidence="1" type="ORF">PFISCL1PPCAC_17365</name>
    <name evidence="2" type="ORF">PFISCL1PPCAC_28630</name>
</gene>
<proteinExistence type="predicted"/>
<dbReference type="AlphaFoldDB" id="A0AAV5W6I8"/>
<evidence type="ECO:0000313" key="2">
    <source>
        <dbReference type="EMBL" id="GMT37333.1"/>
    </source>
</evidence>
<evidence type="ECO:0000313" key="3">
    <source>
        <dbReference type="Proteomes" id="UP001432322"/>
    </source>
</evidence>
<comment type="caution">
    <text evidence="1">The sequence shown here is derived from an EMBL/GenBank/DDBJ whole genome shotgun (WGS) entry which is preliminary data.</text>
</comment>
<reference evidence="1" key="1">
    <citation type="submission" date="2023-10" db="EMBL/GenBank/DDBJ databases">
        <title>Genome assembly of Pristionchus species.</title>
        <authorList>
            <person name="Yoshida K."/>
            <person name="Sommer R.J."/>
        </authorList>
    </citation>
    <scope>NUCLEOTIDE SEQUENCE</scope>
    <source>
        <strain evidence="1">RS5133</strain>
    </source>
</reference>
<sequence length="124" mass="13521">IIDFQGEVAALVRVTEAAGGYVKRLVVGPLVAVSAAAAEAVLRAAMQPLYNDKTDYAWNPDVQSIQRRTIHFRIPKANKQMAAILRKFAGEGKCEAGRIEFQNFSTGSSEKIDDSTIFAAEVTY</sequence>
<keyword evidence="3" id="KW-1185">Reference proteome</keyword>